<dbReference type="PANTHER" id="PTHR43649">
    <property type="entry name" value="ARABINOSE-BINDING PROTEIN-RELATED"/>
    <property type="match status" value="1"/>
</dbReference>
<evidence type="ECO:0000256" key="1">
    <source>
        <dbReference type="ARBA" id="ARBA00008520"/>
    </source>
</evidence>
<dbReference type="AlphaFoldDB" id="A0A1I2BTJ1"/>
<dbReference type="CDD" id="cd13585">
    <property type="entry name" value="PBP2_TMBP_like"/>
    <property type="match status" value="1"/>
</dbReference>
<proteinExistence type="inferred from homology"/>
<keyword evidence="5" id="KW-0762">Sugar transport</keyword>
<dbReference type="Proteomes" id="UP000198855">
    <property type="component" value="Unassembled WGS sequence"/>
</dbReference>
<keyword evidence="6" id="KW-1185">Reference proteome</keyword>
<gene>
    <name evidence="5" type="ORF">SAMN05216378_3658</name>
</gene>
<dbReference type="PANTHER" id="PTHR43649:SF34">
    <property type="entry name" value="ABC TRANSPORTER PERIPLASMIC-BINDING PROTEIN YCJN-RELATED"/>
    <property type="match status" value="1"/>
</dbReference>
<dbReference type="RefSeq" id="WP_245773060.1">
    <property type="nucleotide sequence ID" value="NZ_FOMT01000003.1"/>
</dbReference>
<accession>A0A1I2BTJ1</accession>
<dbReference type="InterPro" id="IPR050490">
    <property type="entry name" value="Bact_solute-bd_prot1"/>
</dbReference>
<protein>
    <submittedName>
        <fullName evidence="5">Multiple sugar transport system substrate-binding protein</fullName>
    </submittedName>
</protein>
<evidence type="ECO:0000256" key="4">
    <source>
        <dbReference type="SAM" id="SignalP"/>
    </source>
</evidence>
<sequence>MIGNKKAGTLFTVIMSLGLAAGCGNSANDPAKPKDSNDQVTLRMVESMTSPKRTELLKGMLAEFEKQNPNIKVELVSPPYDQADNKIRTMLLAKQKLDVIEARDLNVAEYVNNGYLLQLDDYLAGWKDAGTFSSIPKSVGSVSNKLYFIANGLYERQMFYRKDWFDEKGLKAPTTYQEMVDTAKKITDPSKNRYGFSFRGGAGSNGITDNIILAYNAINVNLEDSMFLKNGKTIYSTPEAQQAMEKYKELYKEASPPDSINWGFQEQVQAFTSGVTGILLQDPDVIQSLQEKMKEGTWATAPMPVGPSGKALIAAGGAGWGIASYSTHKDEAWKLIAFLSSPEENTVFTKNYGLVPIHSSAANDEFFKSGPYKTLLDMTNKPDTFLNYKPPFQYAGAGQWGNVSTESQQAFLFDKTTTADLLKTWDAYWVDQKSKIKK</sequence>
<dbReference type="PROSITE" id="PS51257">
    <property type="entry name" value="PROKAR_LIPOPROTEIN"/>
    <property type="match status" value="1"/>
</dbReference>
<dbReference type="InterPro" id="IPR006059">
    <property type="entry name" value="SBP"/>
</dbReference>
<evidence type="ECO:0000256" key="3">
    <source>
        <dbReference type="ARBA" id="ARBA00022729"/>
    </source>
</evidence>
<name>A0A1I2BTJ1_9BACL</name>
<dbReference type="STRING" id="1045775.SAMN05216378_3658"/>
<dbReference type="Pfam" id="PF01547">
    <property type="entry name" value="SBP_bac_1"/>
    <property type="match status" value="1"/>
</dbReference>
<organism evidence="5 6">
    <name type="scientific">Paenibacillus catalpae</name>
    <dbReference type="NCBI Taxonomy" id="1045775"/>
    <lineage>
        <taxon>Bacteria</taxon>
        <taxon>Bacillati</taxon>
        <taxon>Bacillota</taxon>
        <taxon>Bacilli</taxon>
        <taxon>Bacillales</taxon>
        <taxon>Paenibacillaceae</taxon>
        <taxon>Paenibacillus</taxon>
    </lineage>
</organism>
<feature type="chain" id="PRO_5038901555" evidence="4">
    <location>
        <begin position="22"/>
        <end position="438"/>
    </location>
</feature>
<dbReference type="SUPFAM" id="SSF53850">
    <property type="entry name" value="Periplasmic binding protein-like II"/>
    <property type="match status" value="1"/>
</dbReference>
<keyword evidence="2" id="KW-0813">Transport</keyword>
<comment type="similarity">
    <text evidence="1">Belongs to the bacterial solute-binding protein 1 family.</text>
</comment>
<evidence type="ECO:0000313" key="5">
    <source>
        <dbReference type="EMBL" id="SFE59384.1"/>
    </source>
</evidence>
<dbReference type="EMBL" id="FOMT01000003">
    <property type="protein sequence ID" value="SFE59384.1"/>
    <property type="molecule type" value="Genomic_DNA"/>
</dbReference>
<feature type="signal peptide" evidence="4">
    <location>
        <begin position="1"/>
        <end position="21"/>
    </location>
</feature>
<evidence type="ECO:0000313" key="6">
    <source>
        <dbReference type="Proteomes" id="UP000198855"/>
    </source>
</evidence>
<reference evidence="6" key="1">
    <citation type="submission" date="2016-10" db="EMBL/GenBank/DDBJ databases">
        <authorList>
            <person name="Varghese N."/>
            <person name="Submissions S."/>
        </authorList>
    </citation>
    <scope>NUCLEOTIDE SEQUENCE [LARGE SCALE GENOMIC DNA]</scope>
    <source>
        <strain evidence="6">CGMCC 1.10784</strain>
    </source>
</reference>
<keyword evidence="3 4" id="KW-0732">Signal</keyword>
<evidence type="ECO:0000256" key="2">
    <source>
        <dbReference type="ARBA" id="ARBA00022448"/>
    </source>
</evidence>
<dbReference type="Gene3D" id="3.40.190.10">
    <property type="entry name" value="Periplasmic binding protein-like II"/>
    <property type="match status" value="1"/>
</dbReference>